<reference evidence="1" key="1">
    <citation type="submission" date="2014-11" db="EMBL/GenBank/DDBJ databases">
        <authorList>
            <person name="Amaro Gonzalez C."/>
        </authorList>
    </citation>
    <scope>NUCLEOTIDE SEQUENCE</scope>
</reference>
<sequence>MCSLWYTAPFWHFPASQVGQGVKGHPQHILVATWS</sequence>
<organism evidence="1">
    <name type="scientific">Anguilla anguilla</name>
    <name type="common">European freshwater eel</name>
    <name type="synonym">Muraena anguilla</name>
    <dbReference type="NCBI Taxonomy" id="7936"/>
    <lineage>
        <taxon>Eukaryota</taxon>
        <taxon>Metazoa</taxon>
        <taxon>Chordata</taxon>
        <taxon>Craniata</taxon>
        <taxon>Vertebrata</taxon>
        <taxon>Euteleostomi</taxon>
        <taxon>Actinopterygii</taxon>
        <taxon>Neopterygii</taxon>
        <taxon>Teleostei</taxon>
        <taxon>Anguilliformes</taxon>
        <taxon>Anguillidae</taxon>
        <taxon>Anguilla</taxon>
    </lineage>
</organism>
<accession>A0A0E9QTA2</accession>
<evidence type="ECO:0000313" key="1">
    <source>
        <dbReference type="EMBL" id="JAH19677.1"/>
    </source>
</evidence>
<dbReference type="EMBL" id="GBXM01088900">
    <property type="protein sequence ID" value="JAH19677.1"/>
    <property type="molecule type" value="Transcribed_RNA"/>
</dbReference>
<reference evidence="1" key="2">
    <citation type="journal article" date="2015" name="Fish Shellfish Immunol.">
        <title>Early steps in the European eel (Anguilla anguilla)-Vibrio vulnificus interaction in the gills: Role of the RtxA13 toxin.</title>
        <authorList>
            <person name="Callol A."/>
            <person name="Pajuelo D."/>
            <person name="Ebbesson L."/>
            <person name="Teles M."/>
            <person name="MacKenzie S."/>
            <person name="Amaro C."/>
        </authorList>
    </citation>
    <scope>NUCLEOTIDE SEQUENCE</scope>
</reference>
<protein>
    <submittedName>
        <fullName evidence="1">Uncharacterized protein</fullName>
    </submittedName>
</protein>
<name>A0A0E9QTA2_ANGAN</name>
<proteinExistence type="predicted"/>
<dbReference type="AlphaFoldDB" id="A0A0E9QTA2"/>